<evidence type="ECO:0000256" key="1">
    <source>
        <dbReference type="SAM" id="Phobius"/>
    </source>
</evidence>
<evidence type="ECO:0008006" key="4">
    <source>
        <dbReference type="Google" id="ProtNLM"/>
    </source>
</evidence>
<keyword evidence="1" id="KW-0472">Membrane</keyword>
<evidence type="ECO:0000313" key="2">
    <source>
        <dbReference type="EMBL" id="EEQ92721.1"/>
    </source>
</evidence>
<protein>
    <recommendedName>
        <fullName evidence="4">Holin</fullName>
    </recommendedName>
</protein>
<dbReference type="EMBL" id="ACQA01000004">
    <property type="protein sequence ID" value="EEQ92721.1"/>
    <property type="molecule type" value="Genomic_DNA"/>
</dbReference>
<proteinExistence type="predicted"/>
<keyword evidence="1" id="KW-0812">Transmembrane</keyword>
<feature type="transmembrane region" description="Helical" evidence="1">
    <location>
        <begin position="67"/>
        <end position="89"/>
    </location>
</feature>
<feature type="transmembrane region" description="Helical" evidence="1">
    <location>
        <begin position="12"/>
        <end position="31"/>
    </location>
</feature>
<name>C4WRC8_9HYPH</name>
<evidence type="ECO:0000313" key="3">
    <source>
        <dbReference type="Proteomes" id="UP000004386"/>
    </source>
</evidence>
<geneLocation type="plasmid" evidence="2">
    <name>unnamed</name>
</geneLocation>
<sequence length="109" mass="12019">MGQMMDWGEWAHRVPLAKWSIILAFSVIGAIMQRDMTWVGRAITFIVGIAIAVVFEEPVRSLLNLDGSYAAAVSAILALTGRNFVAYALRASKDPTAALGEILDIWRKR</sequence>
<gene>
    <name evidence="2" type="ORF">OINT_3000005</name>
</gene>
<dbReference type="Proteomes" id="UP000004386">
    <property type="component" value="Unassembled WGS sequence"/>
</dbReference>
<comment type="caution">
    <text evidence="2">The sequence shown here is derived from an EMBL/GenBank/DDBJ whole genome shotgun (WGS) entry which is preliminary data.</text>
</comment>
<dbReference type="HOGENOM" id="CLU_2181174_0_0_5"/>
<feature type="transmembrane region" description="Helical" evidence="1">
    <location>
        <begin position="38"/>
        <end position="55"/>
    </location>
</feature>
<reference evidence="2 3" key="1">
    <citation type="submission" date="2009-05" db="EMBL/GenBank/DDBJ databases">
        <authorList>
            <person name="Setubal J.C."/>
            <person name="Boyle S."/>
            <person name="Crasta O.R."/>
            <person name="Gillespie J.J."/>
            <person name="Kenyon R.W."/>
            <person name="Lu J."/>
            <person name="Mane S."/>
            <person name="Nagrani S."/>
            <person name="Shallom J.M."/>
            <person name="Shallom S."/>
            <person name="Shukla M."/>
            <person name="Snyder E.E."/>
            <person name="Sobral B.W."/>
            <person name="Wattam A.R."/>
            <person name="Will R."/>
            <person name="Williams K."/>
            <person name="Yoo H."/>
            <person name="Munk C."/>
            <person name="Tapia R."/>
            <person name="Green L."/>
            <person name="Rogers Y."/>
            <person name="Detter J.C."/>
            <person name="Bruce D."/>
            <person name="Brettin T.S."/>
            <person name="Tsolis R."/>
        </authorList>
    </citation>
    <scope>NUCLEOTIDE SEQUENCE [LARGE SCALE GENOMIC DNA]</scope>
    <source>
        <strain evidence="2 3">LMG 3301</strain>
        <plasmid evidence="2">unnamed</plasmid>
    </source>
</reference>
<keyword evidence="2" id="KW-0614">Plasmid</keyword>
<keyword evidence="1" id="KW-1133">Transmembrane helix</keyword>
<accession>C4WRC8</accession>
<organism evidence="2 3">
    <name type="scientific">Brucella intermedia LMG 3301</name>
    <dbReference type="NCBI Taxonomy" id="641118"/>
    <lineage>
        <taxon>Bacteria</taxon>
        <taxon>Pseudomonadati</taxon>
        <taxon>Pseudomonadota</taxon>
        <taxon>Alphaproteobacteria</taxon>
        <taxon>Hyphomicrobiales</taxon>
        <taxon>Brucellaceae</taxon>
        <taxon>Brucella/Ochrobactrum group</taxon>
        <taxon>Brucella</taxon>
    </lineage>
</organism>
<dbReference type="AlphaFoldDB" id="C4WRC8"/>